<feature type="signal peptide" evidence="1">
    <location>
        <begin position="1"/>
        <end position="21"/>
    </location>
</feature>
<name>A0A379ZS39_9GAMM</name>
<dbReference type="RefSeq" id="WP_045283917.1">
    <property type="nucleotide sequence ID" value="NZ_AP024613.1"/>
</dbReference>
<proteinExistence type="predicted"/>
<accession>A0A379ZS39</accession>
<gene>
    <name evidence="3" type="ORF">NCTC10738_01843</name>
    <name evidence="2" type="ORF">TUM17379_01640</name>
</gene>
<reference evidence="2" key="2">
    <citation type="submission" date="2021-05" db="EMBL/GenBank/DDBJ databases">
        <title>Molecular characterization for Shewanella algae harboring chromosomal blaOXA-55-like strains isolated from clinical and environment sample.</title>
        <authorList>
            <person name="Ohama Y."/>
            <person name="Aoki K."/>
            <person name="Harada S."/>
            <person name="Moriya K."/>
            <person name="Ishii Y."/>
            <person name="Tateda K."/>
        </authorList>
    </citation>
    <scope>NUCLEOTIDE SEQUENCE</scope>
    <source>
        <strain evidence="2">TUM17379</strain>
    </source>
</reference>
<keyword evidence="1" id="KW-0732">Signal</keyword>
<dbReference type="EMBL" id="UGYO01000001">
    <property type="protein sequence ID" value="SUI66898.1"/>
    <property type="molecule type" value="Genomic_DNA"/>
</dbReference>
<evidence type="ECO:0000313" key="3">
    <source>
        <dbReference type="EMBL" id="SUI66898.1"/>
    </source>
</evidence>
<evidence type="ECO:0000313" key="2">
    <source>
        <dbReference type="EMBL" id="BCV43146.1"/>
    </source>
</evidence>
<dbReference type="EMBL" id="AP024613">
    <property type="protein sequence ID" value="BCV43146.1"/>
    <property type="molecule type" value="Genomic_DNA"/>
</dbReference>
<accession>A0A3G4UI15</accession>
<evidence type="ECO:0000256" key="1">
    <source>
        <dbReference type="SAM" id="SignalP"/>
    </source>
</evidence>
<organism evidence="3 4">
    <name type="scientific">Shewanella algae</name>
    <dbReference type="NCBI Taxonomy" id="38313"/>
    <lineage>
        <taxon>Bacteria</taxon>
        <taxon>Pseudomonadati</taxon>
        <taxon>Pseudomonadota</taxon>
        <taxon>Gammaproteobacteria</taxon>
        <taxon>Alteromonadales</taxon>
        <taxon>Shewanellaceae</taxon>
        <taxon>Shewanella</taxon>
    </lineage>
</organism>
<dbReference type="Proteomes" id="UP000254069">
    <property type="component" value="Unassembled WGS sequence"/>
</dbReference>
<dbReference type="Proteomes" id="UP000825078">
    <property type="component" value="Chromosome"/>
</dbReference>
<dbReference type="AlphaFoldDB" id="A0A379ZS39"/>
<sequence length="231" mass="25076">MNKWILLACFSAGYTSSAVIAEPVSGTLQRIEAHAEYFGFQDPQAYLHFSAELNRLMAGDKTLGEPILSSATYSQTLGAGMAFSALSSQQRSELRELVQARRANMAESLGVSEAALQQRVAQYAAYSRLNARLHEIPIAKVVQNASLSDSPRHLELSTEQLAELGEPDSPIAQLAITQLAAQAGVPQFTPFVVHFSARGSEQRFIYNDFSGAWSISAETTCPSRECGSKTQ</sequence>
<reference evidence="3 4" key="1">
    <citation type="submission" date="2018-06" db="EMBL/GenBank/DDBJ databases">
        <authorList>
            <consortium name="Pathogen Informatics"/>
            <person name="Doyle S."/>
        </authorList>
    </citation>
    <scope>NUCLEOTIDE SEQUENCE [LARGE SCALE GENOMIC DNA]</scope>
    <source>
        <strain evidence="3 4">NCTC10738</strain>
    </source>
</reference>
<feature type="chain" id="PRO_5041540783" evidence="1">
    <location>
        <begin position="22"/>
        <end position="231"/>
    </location>
</feature>
<protein>
    <submittedName>
        <fullName evidence="3">Uncharacterized protein</fullName>
    </submittedName>
</protein>
<keyword evidence="4" id="KW-1185">Reference proteome</keyword>
<evidence type="ECO:0000313" key="4">
    <source>
        <dbReference type="Proteomes" id="UP000254069"/>
    </source>
</evidence>